<comment type="similarity">
    <text evidence="1">Belongs to the universal ribosomal protein uS3 family.</text>
</comment>
<keyword evidence="2" id="KW-0677">Repeat</keyword>
<dbReference type="InterPro" id="IPR036419">
    <property type="entry name" value="Ribosomal_S3_C_sf"/>
</dbReference>
<dbReference type="AlphaFoldDB" id="A0A7J7NQF4"/>
<evidence type="ECO:0000313" key="7">
    <source>
        <dbReference type="EMBL" id="KAF6169416.1"/>
    </source>
</evidence>
<protein>
    <recommendedName>
        <fullName evidence="9">Ribosomal protein S3</fullName>
    </recommendedName>
</protein>
<comment type="caution">
    <text evidence="7">The sequence shown here is derived from an EMBL/GenBank/DDBJ whole genome shotgun (WGS) entry which is preliminary data.</text>
</comment>
<dbReference type="OrthoDB" id="584182at2759"/>
<dbReference type="Proteomes" id="UP000541444">
    <property type="component" value="Unassembled WGS sequence"/>
</dbReference>
<dbReference type="InterPro" id="IPR055414">
    <property type="entry name" value="LRR_R13L4/SHOC2-like"/>
</dbReference>
<dbReference type="GO" id="GO:0022627">
    <property type="term" value="C:cytosolic small ribosomal subunit"/>
    <property type="evidence" value="ECO:0007669"/>
    <property type="project" value="TreeGrafter"/>
</dbReference>
<feature type="domain" description="Small ribosomal subunit protein uS3 C-terminal" evidence="5">
    <location>
        <begin position="84"/>
        <end position="137"/>
    </location>
</feature>
<evidence type="ECO:0000256" key="4">
    <source>
        <dbReference type="ARBA" id="ARBA00023274"/>
    </source>
</evidence>
<proteinExistence type="inferred from homology"/>
<evidence type="ECO:0000259" key="6">
    <source>
        <dbReference type="Pfam" id="PF23598"/>
    </source>
</evidence>
<sequence length="181" mass="20184">MCSNLRELPNGIGNLVSLRHLEAEGSGLVELPETISDLSNLQTLRLNWCYHLCRLPDEMRKMVSLRHLGVEDTTLEVPETVEVGVIVSGKLRAARAKSMKFKDKYMISSGQPVKEYIDSAVRHVLLRQGVLGIKVKIMMDWDPSGKLGPTTPLPDVVTIHTPKEEEEYIRPVVATDIEIAA</sequence>
<dbReference type="InterPro" id="IPR032675">
    <property type="entry name" value="LRR_dom_sf"/>
</dbReference>
<dbReference type="Pfam" id="PF23598">
    <property type="entry name" value="LRR_14"/>
    <property type="match status" value="1"/>
</dbReference>
<dbReference type="SUPFAM" id="SSF54821">
    <property type="entry name" value="Ribosomal protein S3 C-terminal domain"/>
    <property type="match status" value="1"/>
</dbReference>
<evidence type="ECO:0000256" key="1">
    <source>
        <dbReference type="ARBA" id="ARBA00010761"/>
    </source>
</evidence>
<gene>
    <name evidence="7" type="ORF">GIB67_001542</name>
</gene>
<dbReference type="PANTHER" id="PTHR11760:SF69">
    <property type="entry name" value="SMALL RIBOSOMAL SUBUNIT PROTEIN US3X-RELATED"/>
    <property type="match status" value="1"/>
</dbReference>
<dbReference type="InterPro" id="IPR001351">
    <property type="entry name" value="Ribosomal_uS3_C"/>
</dbReference>
<keyword evidence="8" id="KW-1185">Reference proteome</keyword>
<name>A0A7J7NQF4_9MAGN</name>
<dbReference type="Gene3D" id="3.80.10.10">
    <property type="entry name" value="Ribonuclease Inhibitor"/>
    <property type="match status" value="1"/>
</dbReference>
<reference evidence="7 8" key="1">
    <citation type="journal article" date="2020" name="IScience">
        <title>Genome Sequencing of the Endangered Kingdonia uniflora (Circaeasteraceae, Ranunculales) Reveals Potential Mechanisms of Evolutionary Specialization.</title>
        <authorList>
            <person name="Sun Y."/>
            <person name="Deng T."/>
            <person name="Zhang A."/>
            <person name="Moore M.J."/>
            <person name="Landis J.B."/>
            <person name="Lin N."/>
            <person name="Zhang H."/>
            <person name="Zhang X."/>
            <person name="Huang J."/>
            <person name="Zhang X."/>
            <person name="Sun H."/>
            <person name="Wang H."/>
        </authorList>
    </citation>
    <scope>NUCLEOTIDE SEQUENCE [LARGE SCALE GENOMIC DNA]</scope>
    <source>
        <strain evidence="7">TB1705</strain>
        <tissue evidence="7">Leaf</tissue>
    </source>
</reference>
<evidence type="ECO:0008006" key="9">
    <source>
        <dbReference type="Google" id="ProtNLM"/>
    </source>
</evidence>
<evidence type="ECO:0000259" key="5">
    <source>
        <dbReference type="Pfam" id="PF00189"/>
    </source>
</evidence>
<evidence type="ECO:0000313" key="8">
    <source>
        <dbReference type="Proteomes" id="UP000541444"/>
    </source>
</evidence>
<keyword evidence="4" id="KW-0687">Ribonucleoprotein</keyword>
<dbReference type="InterPro" id="IPR057258">
    <property type="entry name" value="Ribosomal_uS3"/>
</dbReference>
<keyword evidence="3" id="KW-0689">Ribosomal protein</keyword>
<dbReference type="Gene3D" id="3.30.1140.32">
    <property type="entry name" value="Ribosomal protein S3, C-terminal domain"/>
    <property type="match status" value="1"/>
</dbReference>
<dbReference type="GO" id="GO:0003735">
    <property type="term" value="F:structural constituent of ribosome"/>
    <property type="evidence" value="ECO:0007669"/>
    <property type="project" value="InterPro"/>
</dbReference>
<dbReference type="Pfam" id="PF00189">
    <property type="entry name" value="Ribosomal_S3_C"/>
    <property type="match status" value="1"/>
</dbReference>
<evidence type="ECO:0000256" key="3">
    <source>
        <dbReference type="ARBA" id="ARBA00022980"/>
    </source>
</evidence>
<dbReference type="SUPFAM" id="SSF52058">
    <property type="entry name" value="L domain-like"/>
    <property type="match status" value="1"/>
</dbReference>
<dbReference type="GO" id="GO:0005634">
    <property type="term" value="C:nucleus"/>
    <property type="evidence" value="ECO:0007669"/>
    <property type="project" value="TreeGrafter"/>
</dbReference>
<evidence type="ECO:0000256" key="2">
    <source>
        <dbReference type="ARBA" id="ARBA00022737"/>
    </source>
</evidence>
<organism evidence="7 8">
    <name type="scientific">Kingdonia uniflora</name>
    <dbReference type="NCBI Taxonomy" id="39325"/>
    <lineage>
        <taxon>Eukaryota</taxon>
        <taxon>Viridiplantae</taxon>
        <taxon>Streptophyta</taxon>
        <taxon>Embryophyta</taxon>
        <taxon>Tracheophyta</taxon>
        <taxon>Spermatophyta</taxon>
        <taxon>Magnoliopsida</taxon>
        <taxon>Ranunculales</taxon>
        <taxon>Circaeasteraceae</taxon>
        <taxon>Kingdonia</taxon>
    </lineage>
</organism>
<dbReference type="PANTHER" id="PTHR11760">
    <property type="entry name" value="30S/40S RIBOSOMAL PROTEIN S3"/>
    <property type="match status" value="1"/>
</dbReference>
<feature type="domain" description="Disease resistance R13L4/SHOC-2-like LRR" evidence="6">
    <location>
        <begin position="4"/>
        <end position="73"/>
    </location>
</feature>
<dbReference type="EMBL" id="JACGCM010000661">
    <property type="protein sequence ID" value="KAF6169416.1"/>
    <property type="molecule type" value="Genomic_DNA"/>
</dbReference>
<dbReference type="GO" id="GO:0006412">
    <property type="term" value="P:translation"/>
    <property type="evidence" value="ECO:0007669"/>
    <property type="project" value="InterPro"/>
</dbReference>
<accession>A0A7J7NQF4</accession>